<protein>
    <submittedName>
        <fullName evidence="1">Uncharacterized protein</fullName>
    </submittedName>
</protein>
<dbReference type="AlphaFoldDB" id="A0A3D8WV52"/>
<evidence type="ECO:0000313" key="1">
    <source>
        <dbReference type="EMBL" id="RDZ07216.1"/>
    </source>
</evidence>
<sequence>MRNNEIYIQTELANKCNVPESTIRNRCHDFNKYFSPIKQNNNVLYTKYDYYKMVFIQGLRKTSPSLSTLEISKKLDEFCEDLETLELINKIINKHK</sequence>
<gene>
    <name evidence="1" type="ORF">C3744_27825</name>
</gene>
<dbReference type="EMBL" id="PQWM01000054">
    <property type="protein sequence ID" value="RDZ07216.1"/>
    <property type="molecule type" value="Genomic_DNA"/>
</dbReference>
<name>A0A3D8WV52_PRIMG</name>
<evidence type="ECO:0000313" key="2">
    <source>
        <dbReference type="Proteomes" id="UP000256519"/>
    </source>
</evidence>
<proteinExistence type="predicted"/>
<organism evidence="1 2">
    <name type="scientific">Priestia megaterium</name>
    <name type="common">Bacillus megaterium</name>
    <dbReference type="NCBI Taxonomy" id="1404"/>
    <lineage>
        <taxon>Bacteria</taxon>
        <taxon>Bacillati</taxon>
        <taxon>Bacillota</taxon>
        <taxon>Bacilli</taxon>
        <taxon>Bacillales</taxon>
        <taxon>Bacillaceae</taxon>
        <taxon>Priestia</taxon>
    </lineage>
</organism>
<dbReference type="Proteomes" id="UP000256519">
    <property type="component" value="Unassembled WGS sequence"/>
</dbReference>
<reference evidence="1 2" key="1">
    <citation type="journal article" date="2018" name="Appl. Environ. Microbiol.">
        <title>Antimicrobial susceptibility testing and tentative epidemiological cut-off values of five Bacillus species relevant for use as animal feed additives or for plant protection.</title>
        <authorList>
            <person name="Agerso Y."/>
            <person name="Stuer-Lauridsen B."/>
            <person name="Bjerre K."/>
            <person name="Jensen M.G."/>
            <person name="Johansen E."/>
            <person name="Bennedsen M."/>
            <person name="Brockmann E."/>
            <person name="Nielsen B."/>
        </authorList>
    </citation>
    <scope>NUCLEOTIDE SEQUENCE [LARGE SCALE GENOMIC DNA]</scope>
    <source>
        <strain evidence="1 2">CHCC20162</strain>
    </source>
</reference>
<accession>A0A3D8WV52</accession>
<dbReference type="RefSeq" id="WP_116078500.1">
    <property type="nucleotide sequence ID" value="NZ_CP187630.1"/>
</dbReference>
<comment type="caution">
    <text evidence="1">The sequence shown here is derived from an EMBL/GenBank/DDBJ whole genome shotgun (WGS) entry which is preliminary data.</text>
</comment>